<dbReference type="InterPro" id="IPR006680">
    <property type="entry name" value="Amidohydro-rel"/>
</dbReference>
<dbReference type="InterPro" id="IPR032466">
    <property type="entry name" value="Metal_Hydrolase"/>
</dbReference>
<feature type="domain" description="Amidohydrolase-related" evidence="1">
    <location>
        <begin position="17"/>
        <end position="257"/>
    </location>
</feature>
<name>A0A919LBD5_9ACTN</name>
<reference evidence="2" key="1">
    <citation type="submission" date="2020-09" db="EMBL/GenBank/DDBJ databases">
        <title>Whole genome shotgun sequence of Streptomyces xanthophaeus NBRC 12829.</title>
        <authorList>
            <person name="Komaki H."/>
            <person name="Tamura T."/>
        </authorList>
    </citation>
    <scope>NUCLEOTIDE SEQUENCE</scope>
    <source>
        <strain evidence="2">NBRC 12829</strain>
    </source>
</reference>
<evidence type="ECO:0000259" key="1">
    <source>
        <dbReference type="Pfam" id="PF04909"/>
    </source>
</evidence>
<organism evidence="2 3">
    <name type="scientific">Streptomyces xanthophaeus</name>
    <dbReference type="NCBI Taxonomy" id="67385"/>
    <lineage>
        <taxon>Bacteria</taxon>
        <taxon>Bacillati</taxon>
        <taxon>Actinomycetota</taxon>
        <taxon>Actinomycetes</taxon>
        <taxon>Kitasatosporales</taxon>
        <taxon>Streptomycetaceae</taxon>
        <taxon>Streptomyces</taxon>
    </lineage>
</organism>
<accession>A0A919LBD5</accession>
<evidence type="ECO:0000313" key="3">
    <source>
        <dbReference type="Proteomes" id="UP000600026"/>
    </source>
</evidence>
<dbReference type="EMBL" id="BNEE01000004">
    <property type="protein sequence ID" value="GHI83376.1"/>
    <property type="molecule type" value="Genomic_DNA"/>
</dbReference>
<comment type="caution">
    <text evidence="2">The sequence shown here is derived from an EMBL/GenBank/DDBJ whole genome shotgun (WGS) entry which is preliminary data.</text>
</comment>
<keyword evidence="2" id="KW-0378">Hydrolase</keyword>
<sequence length="258" mass="28060">MSTENENPVTHRRPFFDAHFHVIDSRFPLYENDGYTPEEFTVEQYRGRTAALGVTGGAVVSGSFQRFDQSYLLDALARLGTGFVGVTQIPHDVPDEELLRLAGHGVRGVRFNLRRGGSAALEHLDTLARRAHEVAGMHTELYVDARDLPELAATLAALPAVSIDHLGLHADGLPHLLALVERGVRVKATGFGRVELDVADVIRAVLKADPAALMTGSDLPSTRARRPFADADLDLVAEAAGEHLDAVLHDNALAFYRM</sequence>
<dbReference type="PANTHER" id="PTHR35563:SF2">
    <property type="entry name" value="BARREL METAL-DEPENDENT HYDROLASE, PUTATIVE (AFU_ORTHOLOGUE AFUA_1G16240)-RELATED"/>
    <property type="match status" value="1"/>
</dbReference>
<dbReference type="InterPro" id="IPR052358">
    <property type="entry name" value="Aro_Compnd_Degr_Hydrolases"/>
</dbReference>
<dbReference type="SUPFAM" id="SSF51556">
    <property type="entry name" value="Metallo-dependent hydrolases"/>
    <property type="match status" value="1"/>
</dbReference>
<proteinExistence type="predicted"/>
<dbReference type="PANTHER" id="PTHR35563">
    <property type="entry name" value="BARREL METAL-DEPENDENT HYDROLASE, PUTATIVE (AFU_ORTHOLOGUE AFUA_1G16240)-RELATED"/>
    <property type="match status" value="1"/>
</dbReference>
<dbReference type="RefSeq" id="WP_237403288.1">
    <property type="nucleotide sequence ID" value="NZ_BNEE01000004.1"/>
</dbReference>
<evidence type="ECO:0000313" key="2">
    <source>
        <dbReference type="EMBL" id="GHI83376.1"/>
    </source>
</evidence>
<dbReference type="Pfam" id="PF04909">
    <property type="entry name" value="Amidohydro_2"/>
    <property type="match status" value="1"/>
</dbReference>
<dbReference type="AlphaFoldDB" id="A0A919LBD5"/>
<dbReference type="Gene3D" id="3.20.20.140">
    <property type="entry name" value="Metal-dependent hydrolases"/>
    <property type="match status" value="1"/>
</dbReference>
<dbReference type="GO" id="GO:0016787">
    <property type="term" value="F:hydrolase activity"/>
    <property type="evidence" value="ECO:0007669"/>
    <property type="project" value="UniProtKB-KW"/>
</dbReference>
<gene>
    <name evidence="2" type="ORF">Sxan_07400</name>
</gene>
<keyword evidence="3" id="KW-1185">Reference proteome</keyword>
<protein>
    <submittedName>
        <fullName evidence="2">2-pyrone-4,6-dicarboxylate hydrolase</fullName>
    </submittedName>
</protein>
<dbReference type="Proteomes" id="UP000600026">
    <property type="component" value="Unassembled WGS sequence"/>
</dbReference>